<reference evidence="1" key="1">
    <citation type="journal article" date="2023" name="G3 (Bethesda)">
        <title>A reference genome for the long-term kleptoplast-retaining sea slug Elysia crispata morphotype clarki.</title>
        <authorList>
            <person name="Eastman K.E."/>
            <person name="Pendleton A.L."/>
            <person name="Shaikh M.A."/>
            <person name="Suttiyut T."/>
            <person name="Ogas R."/>
            <person name="Tomko P."/>
            <person name="Gavelis G."/>
            <person name="Widhalm J.R."/>
            <person name="Wisecaver J.H."/>
        </authorList>
    </citation>
    <scope>NUCLEOTIDE SEQUENCE</scope>
    <source>
        <strain evidence="1">ECLA1</strain>
    </source>
</reference>
<sequence length="58" mass="6736">VPNFGGRKLPVFDSVQEKYTRISGNQAITARRLRRRACNLWLLYEELRARLTTTCPAK</sequence>
<proteinExistence type="predicted"/>
<organism evidence="1 2">
    <name type="scientific">Elysia crispata</name>
    <name type="common">lettuce slug</name>
    <dbReference type="NCBI Taxonomy" id="231223"/>
    <lineage>
        <taxon>Eukaryota</taxon>
        <taxon>Metazoa</taxon>
        <taxon>Spiralia</taxon>
        <taxon>Lophotrochozoa</taxon>
        <taxon>Mollusca</taxon>
        <taxon>Gastropoda</taxon>
        <taxon>Heterobranchia</taxon>
        <taxon>Euthyneura</taxon>
        <taxon>Panpulmonata</taxon>
        <taxon>Sacoglossa</taxon>
        <taxon>Placobranchoidea</taxon>
        <taxon>Plakobranchidae</taxon>
        <taxon>Elysia</taxon>
    </lineage>
</organism>
<feature type="non-terminal residue" evidence="1">
    <location>
        <position position="1"/>
    </location>
</feature>
<dbReference type="EMBL" id="JAWDGP010000904">
    <property type="protein sequence ID" value="KAK3796201.1"/>
    <property type="molecule type" value="Genomic_DNA"/>
</dbReference>
<protein>
    <submittedName>
        <fullName evidence="1">Uncharacterized protein</fullName>
    </submittedName>
</protein>
<accession>A0AAE1E6N2</accession>
<dbReference type="Proteomes" id="UP001283361">
    <property type="component" value="Unassembled WGS sequence"/>
</dbReference>
<gene>
    <name evidence="1" type="ORF">RRG08_052201</name>
</gene>
<comment type="caution">
    <text evidence="1">The sequence shown here is derived from an EMBL/GenBank/DDBJ whole genome shotgun (WGS) entry which is preliminary data.</text>
</comment>
<evidence type="ECO:0000313" key="2">
    <source>
        <dbReference type="Proteomes" id="UP001283361"/>
    </source>
</evidence>
<evidence type="ECO:0000313" key="1">
    <source>
        <dbReference type="EMBL" id="KAK3796201.1"/>
    </source>
</evidence>
<keyword evidence="2" id="KW-1185">Reference proteome</keyword>
<name>A0AAE1E6N2_9GAST</name>
<dbReference type="AlphaFoldDB" id="A0AAE1E6N2"/>